<dbReference type="Proteomes" id="UP001221142">
    <property type="component" value="Unassembled WGS sequence"/>
</dbReference>
<organism evidence="1 2">
    <name type="scientific">Roridomyces roridus</name>
    <dbReference type="NCBI Taxonomy" id="1738132"/>
    <lineage>
        <taxon>Eukaryota</taxon>
        <taxon>Fungi</taxon>
        <taxon>Dikarya</taxon>
        <taxon>Basidiomycota</taxon>
        <taxon>Agaricomycotina</taxon>
        <taxon>Agaricomycetes</taxon>
        <taxon>Agaricomycetidae</taxon>
        <taxon>Agaricales</taxon>
        <taxon>Marasmiineae</taxon>
        <taxon>Mycenaceae</taxon>
        <taxon>Roridomyces</taxon>
    </lineage>
</organism>
<evidence type="ECO:0000313" key="2">
    <source>
        <dbReference type="Proteomes" id="UP001221142"/>
    </source>
</evidence>
<name>A0AAD7BAT2_9AGAR</name>
<evidence type="ECO:0000313" key="1">
    <source>
        <dbReference type="EMBL" id="KAJ7615423.1"/>
    </source>
</evidence>
<proteinExistence type="predicted"/>
<reference evidence="1" key="1">
    <citation type="submission" date="2023-03" db="EMBL/GenBank/DDBJ databases">
        <title>Massive genome expansion in bonnet fungi (Mycena s.s.) driven by repeated elements and novel gene families across ecological guilds.</title>
        <authorList>
            <consortium name="Lawrence Berkeley National Laboratory"/>
            <person name="Harder C.B."/>
            <person name="Miyauchi S."/>
            <person name="Viragh M."/>
            <person name="Kuo A."/>
            <person name="Thoen E."/>
            <person name="Andreopoulos B."/>
            <person name="Lu D."/>
            <person name="Skrede I."/>
            <person name="Drula E."/>
            <person name="Henrissat B."/>
            <person name="Morin E."/>
            <person name="Kohler A."/>
            <person name="Barry K."/>
            <person name="LaButti K."/>
            <person name="Morin E."/>
            <person name="Salamov A."/>
            <person name="Lipzen A."/>
            <person name="Mereny Z."/>
            <person name="Hegedus B."/>
            <person name="Baldrian P."/>
            <person name="Stursova M."/>
            <person name="Weitz H."/>
            <person name="Taylor A."/>
            <person name="Grigoriev I.V."/>
            <person name="Nagy L.G."/>
            <person name="Martin F."/>
            <person name="Kauserud H."/>
        </authorList>
    </citation>
    <scope>NUCLEOTIDE SEQUENCE</scope>
    <source>
        <strain evidence="1">9284</strain>
    </source>
</reference>
<dbReference type="EMBL" id="JARKIF010000024">
    <property type="protein sequence ID" value="KAJ7615423.1"/>
    <property type="molecule type" value="Genomic_DNA"/>
</dbReference>
<sequence length="513" mass="57946">MGEVPSMKEHFLEIEHVVPGSAGCRSIKIDPIGLRANTGSAWTRSFWNSPTSTQMFLPTSSPSATFPPSWPSLYIAFTKTVWLALIGELRRRSMLDETRTPSDLRDLTTDDLVKLVKRLCVGPDAWSSVNSLSQPETRVIHPEIHEDQRHEESVAKLLPSGRHVIFQRPRTLQCWDVEANKLVWKYTPIHGDLILAFDAEPVRGAAGLSILICLYRDGAGRVHFFDGVFSACHPNIRSVAELIDVDLATKATKAPSINTTFCFPHPTLAAPRDVAPLVRGSLIVVRARDPEKILYQYVLFDSKHNRAILVQDVQELIFIPGYILLTLSVSNGPDFIRLICIAELESLWSPCPSFNSLREIEPNSGCLLPCLRFSNFPVWRNISDISIHADPLREDTYRLWVLHDPFQHAQSSGRNEELWCYTLVLRDTQELKWRFRCMCWSRPQLRSAYTGFTYSGHHLSTDHPGGLCCIYSPDAAGIREEVFSGRGHYVTPSVYSGAITYTTMDSIVIRYYS</sequence>
<gene>
    <name evidence="1" type="ORF">FB45DRAFT_1108044</name>
</gene>
<comment type="caution">
    <text evidence="1">The sequence shown here is derived from an EMBL/GenBank/DDBJ whole genome shotgun (WGS) entry which is preliminary data.</text>
</comment>
<dbReference type="AlphaFoldDB" id="A0AAD7BAT2"/>
<accession>A0AAD7BAT2</accession>
<protein>
    <submittedName>
        <fullName evidence="1">Uncharacterized protein</fullName>
    </submittedName>
</protein>
<keyword evidence="2" id="KW-1185">Reference proteome</keyword>